<reference evidence="1 2" key="1">
    <citation type="journal article" date="2015" name="BMC Genomics">
        <title>Insights from the genome of Ophiocordyceps polyrhachis-furcata to pathogenicity and host specificity in insect fungi.</title>
        <authorList>
            <person name="Wichadakul D."/>
            <person name="Kobmoo N."/>
            <person name="Ingsriswang S."/>
            <person name="Tangphatsornruang S."/>
            <person name="Chantasingh D."/>
            <person name="Luangsa-ard J.J."/>
            <person name="Eurwilaichitr L."/>
        </authorList>
    </citation>
    <scope>NUCLEOTIDE SEQUENCE [LARGE SCALE GENOMIC DNA]</scope>
    <source>
        <strain evidence="1 2">BCC 54312</strain>
    </source>
</reference>
<keyword evidence="2" id="KW-1185">Reference proteome</keyword>
<dbReference type="Proteomes" id="UP000253664">
    <property type="component" value="Unassembled WGS sequence"/>
</dbReference>
<protein>
    <submittedName>
        <fullName evidence="1">Uncharacterized protein</fullName>
    </submittedName>
</protein>
<dbReference type="EMBL" id="LKCN02000012">
    <property type="protein sequence ID" value="RCI10387.1"/>
    <property type="molecule type" value="Genomic_DNA"/>
</dbReference>
<sequence>MDRGSQRRETKMWLARGAGHMTRCFLLPCGLAAESTTTGSYPATLRGWDGREAGKVRKAESGERGGG</sequence>
<comment type="caution">
    <text evidence="1">The sequence shown here is derived from an EMBL/GenBank/DDBJ whole genome shotgun (WGS) entry which is preliminary data.</text>
</comment>
<name>A0A367L7I2_9HYPO</name>
<evidence type="ECO:0000313" key="1">
    <source>
        <dbReference type="EMBL" id="RCI10387.1"/>
    </source>
</evidence>
<proteinExistence type="predicted"/>
<gene>
    <name evidence="1" type="ORF">L249_4432</name>
</gene>
<organism evidence="1 2">
    <name type="scientific">Ophiocordyceps polyrhachis-furcata BCC 54312</name>
    <dbReference type="NCBI Taxonomy" id="1330021"/>
    <lineage>
        <taxon>Eukaryota</taxon>
        <taxon>Fungi</taxon>
        <taxon>Dikarya</taxon>
        <taxon>Ascomycota</taxon>
        <taxon>Pezizomycotina</taxon>
        <taxon>Sordariomycetes</taxon>
        <taxon>Hypocreomycetidae</taxon>
        <taxon>Hypocreales</taxon>
        <taxon>Ophiocordycipitaceae</taxon>
        <taxon>Ophiocordyceps</taxon>
    </lineage>
</organism>
<accession>A0A367L7I2</accession>
<dbReference type="AlphaFoldDB" id="A0A367L7I2"/>
<evidence type="ECO:0000313" key="2">
    <source>
        <dbReference type="Proteomes" id="UP000253664"/>
    </source>
</evidence>